<dbReference type="Pfam" id="PF09335">
    <property type="entry name" value="VTT_dom"/>
    <property type="match status" value="1"/>
</dbReference>
<dbReference type="OrthoDB" id="166803at2759"/>
<evidence type="ECO:0000259" key="12">
    <source>
        <dbReference type="Pfam" id="PF09335"/>
    </source>
</evidence>
<feature type="transmembrane region" description="Helical" evidence="11">
    <location>
        <begin position="174"/>
        <end position="195"/>
    </location>
</feature>
<dbReference type="Proteomes" id="UP000298030">
    <property type="component" value="Unassembled WGS sequence"/>
</dbReference>
<dbReference type="PANTHER" id="PTHR47549:SF1">
    <property type="entry name" value="GOLGI APPARATUS MEMBRANE PROTEIN TVP38"/>
    <property type="match status" value="1"/>
</dbReference>
<accession>A0A4Y7T7M3</accession>
<dbReference type="GO" id="GO:0000139">
    <property type="term" value="C:Golgi membrane"/>
    <property type="evidence" value="ECO:0007669"/>
    <property type="project" value="UniProtKB-SubCell"/>
</dbReference>
<name>A0A4Y7T7M3_COPMI</name>
<evidence type="ECO:0000313" key="13">
    <source>
        <dbReference type="EMBL" id="TEB30145.1"/>
    </source>
</evidence>
<protein>
    <recommendedName>
        <fullName evidence="4">Golgi apparatus membrane protein TVP38</fullName>
    </recommendedName>
    <alternativeName>
        <fullName evidence="5">Golgi apparatus membrane protein tvp38</fullName>
    </alternativeName>
</protein>
<evidence type="ECO:0000256" key="1">
    <source>
        <dbReference type="ARBA" id="ARBA00002978"/>
    </source>
</evidence>
<dbReference type="InterPro" id="IPR051076">
    <property type="entry name" value="Golgi_membrane_TVP38/TMEM64"/>
</dbReference>
<comment type="subcellular location">
    <subcellularLocation>
        <location evidence="2">Golgi apparatus membrane</location>
        <topology evidence="2">Multi-pass membrane protein</topology>
    </subcellularLocation>
</comment>
<sequence>MLRHYTGVVWNRYHKLHIAGKLFIWFLFLFYISFGIFVVVVTPARIAQFLYDKARLLAATRLGWLGLIATMVCVSFPPLIGHTTLVTLCGFAYGMEGFYIALAGSIIGSGLVFSVLRLLFSKRIRAWSAQNEKWQALESVRAKGLPLIILIRVSPFPPWVYANSLFASIEPVRFWQFIVATLFISPKLLLHVFIGSKMAALSDGDQRGRMDTRDKIINGLLVGGGIVIAVFTSWWVYTLVQSHIRHLHGLPAETDELAAEAIEEFDEDAPLLSPGPGAGARSTESLV</sequence>
<evidence type="ECO:0000256" key="4">
    <source>
        <dbReference type="ARBA" id="ARBA00013533"/>
    </source>
</evidence>
<proteinExistence type="inferred from homology"/>
<feature type="transmembrane region" description="Helical" evidence="11">
    <location>
        <begin position="22"/>
        <end position="41"/>
    </location>
</feature>
<evidence type="ECO:0000256" key="7">
    <source>
        <dbReference type="ARBA" id="ARBA00022989"/>
    </source>
</evidence>
<keyword evidence="8" id="KW-0333">Golgi apparatus</keyword>
<feature type="region of interest" description="Disordered" evidence="10">
    <location>
        <begin position="268"/>
        <end position="287"/>
    </location>
</feature>
<evidence type="ECO:0000256" key="2">
    <source>
        <dbReference type="ARBA" id="ARBA00004653"/>
    </source>
</evidence>
<dbReference type="EMBL" id="QPFP01000024">
    <property type="protein sequence ID" value="TEB30145.1"/>
    <property type="molecule type" value="Genomic_DNA"/>
</dbReference>
<keyword evidence="14" id="KW-1185">Reference proteome</keyword>
<feature type="transmembrane region" description="Helical" evidence="11">
    <location>
        <begin position="140"/>
        <end position="162"/>
    </location>
</feature>
<dbReference type="AlphaFoldDB" id="A0A4Y7T7M3"/>
<feature type="transmembrane region" description="Helical" evidence="11">
    <location>
        <begin position="62"/>
        <end position="93"/>
    </location>
</feature>
<evidence type="ECO:0000256" key="10">
    <source>
        <dbReference type="SAM" id="MobiDB-lite"/>
    </source>
</evidence>
<evidence type="ECO:0000313" key="14">
    <source>
        <dbReference type="Proteomes" id="UP000298030"/>
    </source>
</evidence>
<feature type="transmembrane region" description="Helical" evidence="11">
    <location>
        <begin position="216"/>
        <end position="237"/>
    </location>
</feature>
<keyword evidence="6 11" id="KW-0812">Transmembrane</keyword>
<comment type="function">
    <text evidence="1">Golgi membrane protein involved in vesicular trafficking and spindle migration.</text>
</comment>
<keyword evidence="9 11" id="KW-0472">Membrane</keyword>
<comment type="caution">
    <text evidence="13">The sequence shown here is derived from an EMBL/GenBank/DDBJ whole genome shotgun (WGS) entry which is preliminary data.</text>
</comment>
<evidence type="ECO:0000256" key="5">
    <source>
        <dbReference type="ARBA" id="ARBA00020673"/>
    </source>
</evidence>
<organism evidence="13 14">
    <name type="scientific">Coprinellus micaceus</name>
    <name type="common">Glistening ink-cap mushroom</name>
    <name type="synonym">Coprinus micaceus</name>
    <dbReference type="NCBI Taxonomy" id="71717"/>
    <lineage>
        <taxon>Eukaryota</taxon>
        <taxon>Fungi</taxon>
        <taxon>Dikarya</taxon>
        <taxon>Basidiomycota</taxon>
        <taxon>Agaricomycotina</taxon>
        <taxon>Agaricomycetes</taxon>
        <taxon>Agaricomycetidae</taxon>
        <taxon>Agaricales</taxon>
        <taxon>Agaricineae</taxon>
        <taxon>Psathyrellaceae</taxon>
        <taxon>Coprinellus</taxon>
    </lineage>
</organism>
<evidence type="ECO:0000256" key="11">
    <source>
        <dbReference type="SAM" id="Phobius"/>
    </source>
</evidence>
<evidence type="ECO:0000256" key="8">
    <source>
        <dbReference type="ARBA" id="ARBA00023034"/>
    </source>
</evidence>
<keyword evidence="7 11" id="KW-1133">Transmembrane helix</keyword>
<reference evidence="13 14" key="1">
    <citation type="journal article" date="2019" name="Nat. Ecol. Evol.">
        <title>Megaphylogeny resolves global patterns of mushroom evolution.</title>
        <authorList>
            <person name="Varga T."/>
            <person name="Krizsan K."/>
            <person name="Foldi C."/>
            <person name="Dima B."/>
            <person name="Sanchez-Garcia M."/>
            <person name="Sanchez-Ramirez S."/>
            <person name="Szollosi G.J."/>
            <person name="Szarkandi J.G."/>
            <person name="Papp V."/>
            <person name="Albert L."/>
            <person name="Andreopoulos W."/>
            <person name="Angelini C."/>
            <person name="Antonin V."/>
            <person name="Barry K.W."/>
            <person name="Bougher N.L."/>
            <person name="Buchanan P."/>
            <person name="Buyck B."/>
            <person name="Bense V."/>
            <person name="Catcheside P."/>
            <person name="Chovatia M."/>
            <person name="Cooper J."/>
            <person name="Damon W."/>
            <person name="Desjardin D."/>
            <person name="Finy P."/>
            <person name="Geml J."/>
            <person name="Haridas S."/>
            <person name="Hughes K."/>
            <person name="Justo A."/>
            <person name="Karasinski D."/>
            <person name="Kautmanova I."/>
            <person name="Kiss B."/>
            <person name="Kocsube S."/>
            <person name="Kotiranta H."/>
            <person name="LaButti K.M."/>
            <person name="Lechner B.E."/>
            <person name="Liimatainen K."/>
            <person name="Lipzen A."/>
            <person name="Lukacs Z."/>
            <person name="Mihaltcheva S."/>
            <person name="Morgado L.N."/>
            <person name="Niskanen T."/>
            <person name="Noordeloos M.E."/>
            <person name="Ohm R.A."/>
            <person name="Ortiz-Santana B."/>
            <person name="Ovrebo C."/>
            <person name="Racz N."/>
            <person name="Riley R."/>
            <person name="Savchenko A."/>
            <person name="Shiryaev A."/>
            <person name="Soop K."/>
            <person name="Spirin V."/>
            <person name="Szebenyi C."/>
            <person name="Tomsovsky M."/>
            <person name="Tulloss R.E."/>
            <person name="Uehling J."/>
            <person name="Grigoriev I.V."/>
            <person name="Vagvolgyi C."/>
            <person name="Papp T."/>
            <person name="Martin F.M."/>
            <person name="Miettinen O."/>
            <person name="Hibbett D.S."/>
            <person name="Nagy L.G."/>
        </authorList>
    </citation>
    <scope>NUCLEOTIDE SEQUENCE [LARGE SCALE GENOMIC DNA]</scope>
    <source>
        <strain evidence="13 14">FP101781</strain>
    </source>
</reference>
<feature type="transmembrane region" description="Helical" evidence="11">
    <location>
        <begin position="99"/>
        <end position="120"/>
    </location>
</feature>
<gene>
    <name evidence="13" type="ORF">FA13DRAFT_1858927</name>
</gene>
<evidence type="ECO:0000256" key="6">
    <source>
        <dbReference type="ARBA" id="ARBA00022692"/>
    </source>
</evidence>
<dbReference type="InterPro" id="IPR032816">
    <property type="entry name" value="VTT_dom"/>
</dbReference>
<comment type="similarity">
    <text evidence="3">Belongs to the TVP38/TMEM64 family.</text>
</comment>
<dbReference type="GO" id="GO:0016192">
    <property type="term" value="P:vesicle-mediated transport"/>
    <property type="evidence" value="ECO:0007669"/>
    <property type="project" value="TreeGrafter"/>
</dbReference>
<feature type="domain" description="VTT" evidence="12">
    <location>
        <begin position="82"/>
        <end position="196"/>
    </location>
</feature>
<dbReference type="GO" id="GO:0000022">
    <property type="term" value="P:mitotic spindle elongation"/>
    <property type="evidence" value="ECO:0007669"/>
    <property type="project" value="TreeGrafter"/>
</dbReference>
<evidence type="ECO:0000256" key="3">
    <source>
        <dbReference type="ARBA" id="ARBA00008640"/>
    </source>
</evidence>
<dbReference type="PANTHER" id="PTHR47549">
    <property type="entry name" value="GOLGI APPARATUS MEMBRANE PROTEIN TVP38-RELATED"/>
    <property type="match status" value="1"/>
</dbReference>
<evidence type="ECO:0000256" key="9">
    <source>
        <dbReference type="ARBA" id="ARBA00023136"/>
    </source>
</evidence>
<dbReference type="STRING" id="71717.A0A4Y7T7M3"/>